<dbReference type="Proteomes" id="UP000001567">
    <property type="component" value="Chromosome"/>
</dbReference>
<dbReference type="AlphaFoldDB" id="A4WHU4"/>
<proteinExistence type="predicted"/>
<accession>A4WHU4</accession>
<evidence type="ECO:0000313" key="1">
    <source>
        <dbReference type="EMBL" id="ABP49961.1"/>
    </source>
</evidence>
<protein>
    <recommendedName>
        <fullName evidence="3">Glycosyltransferase family 4 protein</fullName>
    </recommendedName>
</protein>
<organism evidence="1 2">
    <name type="scientific">Pyrobaculum arsenaticum (strain DSM 13514 / JCM 11321 / PZ6)</name>
    <dbReference type="NCBI Taxonomy" id="340102"/>
    <lineage>
        <taxon>Archaea</taxon>
        <taxon>Thermoproteota</taxon>
        <taxon>Thermoprotei</taxon>
        <taxon>Thermoproteales</taxon>
        <taxon>Thermoproteaceae</taxon>
        <taxon>Pyrobaculum</taxon>
    </lineage>
</organism>
<dbReference type="EMBL" id="CP000660">
    <property type="protein sequence ID" value="ABP49961.1"/>
    <property type="molecule type" value="Genomic_DNA"/>
</dbReference>
<evidence type="ECO:0000313" key="2">
    <source>
        <dbReference type="Proteomes" id="UP000001567"/>
    </source>
</evidence>
<evidence type="ECO:0008006" key="3">
    <source>
        <dbReference type="Google" id="ProtNLM"/>
    </source>
</evidence>
<gene>
    <name evidence="1" type="ordered locus">Pars_0354</name>
</gene>
<reference evidence="1 2" key="1">
    <citation type="submission" date="2007-04" db="EMBL/GenBank/DDBJ databases">
        <title>Complete sequence of Pyrobaculum arsenaticum DSM 13514.</title>
        <authorList>
            <consortium name="US DOE Joint Genome Institute"/>
            <person name="Copeland A."/>
            <person name="Lucas S."/>
            <person name="Lapidus A."/>
            <person name="Barry K."/>
            <person name="Glavina del Rio T."/>
            <person name="Dalin E."/>
            <person name="Tice H."/>
            <person name="Pitluck S."/>
            <person name="Chain P."/>
            <person name="Malfatti S."/>
            <person name="Shin M."/>
            <person name="Vergez L."/>
            <person name="Schmutz J."/>
            <person name="Larimer F."/>
            <person name="Land M."/>
            <person name="Hauser L."/>
            <person name="Kyrpides N."/>
            <person name="Mikhailova N."/>
            <person name="Cozen A.E."/>
            <person name="Fitz-Gibbon S.T."/>
            <person name="House C.H."/>
            <person name="Saltikov C."/>
            <person name="Lowe T.M."/>
            <person name="Richardson P."/>
        </authorList>
    </citation>
    <scope>NUCLEOTIDE SEQUENCE [LARGE SCALE GENOMIC DNA]</scope>
    <source>
        <strain evidence="2">ATCC 700994 / DSM 13514 / JCM 11321 / PZ6</strain>
    </source>
</reference>
<dbReference type="SUPFAM" id="SSF53756">
    <property type="entry name" value="UDP-Glycosyltransferase/glycogen phosphorylase"/>
    <property type="match status" value="1"/>
</dbReference>
<sequence>MVPCYTSMGYPVMAIDEVEALVKEADLVWLTDIEFLAAPKIKRIRRDIPIVAHLHSYALICPWWGALYGFRDVCMERCSAWRITRCKQEINRELAGIGILGRFHADLYYFLDFAKGPADFARWRRLMRGVLDFIDGFIPVSRSLWDIHVAHIPELKGKPHAVIYNPATLPLKYVKPDPNEPYGDYILYASGSNPAKGPHTLLDAWRHLERVS</sequence>
<dbReference type="HOGENOM" id="CLU_1297530_0_0_2"/>
<dbReference type="KEGG" id="pas:Pars_0354"/>
<dbReference type="STRING" id="340102.Pars_0354"/>
<name>A4WHU4_PYRAR</name>